<evidence type="ECO:0000313" key="12">
    <source>
        <dbReference type="EMBL" id="NSI18052.1"/>
    </source>
</evidence>
<dbReference type="InterPro" id="IPR017871">
    <property type="entry name" value="ABC_transporter-like_CS"/>
</dbReference>
<evidence type="ECO:0000313" key="30">
    <source>
        <dbReference type="Proteomes" id="UP000285697"/>
    </source>
</evidence>
<comment type="caution">
    <text evidence="16">The sequence shown here is derived from an EMBL/GenBank/DDBJ whole genome shotgun (WGS) entry which is preliminary data.</text>
</comment>
<dbReference type="EMBL" id="JAQMLA010000006">
    <property type="protein sequence ID" value="MDB8685693.1"/>
    <property type="molecule type" value="Genomic_DNA"/>
</dbReference>
<dbReference type="GO" id="GO:0016887">
    <property type="term" value="F:ATP hydrolysis activity"/>
    <property type="evidence" value="ECO:0007669"/>
    <property type="project" value="InterPro"/>
</dbReference>
<dbReference type="EMBL" id="JAQMLR010000005">
    <property type="protein sequence ID" value="MDB8738503.1"/>
    <property type="molecule type" value="Genomic_DNA"/>
</dbReference>
<reference evidence="5" key="5">
    <citation type="submission" date="2021-10" db="EMBL/GenBank/DDBJ databases">
        <title>Collection of gut derived symbiotic bacterial strains cultured from healthy donors.</title>
        <authorList>
            <person name="Lin H."/>
            <person name="Littmann E."/>
            <person name="Claire K."/>
            <person name="Pamer E."/>
        </authorList>
    </citation>
    <scope>NUCLEOTIDE SEQUENCE</scope>
    <source>
        <strain evidence="6">MSK.23.18</strain>
        <strain evidence="5">MSK.23.4</strain>
    </source>
</reference>
<dbReference type="EMBL" id="QRIS01000002">
    <property type="protein sequence ID" value="RHG88308.1"/>
    <property type="molecule type" value="Genomic_DNA"/>
</dbReference>
<reference evidence="12" key="3">
    <citation type="journal article" date="2020" name="Cell Host Microbe">
        <title>Functional and Genomic Variation between Human-Derived Isolates of Lachnospiraceae Reveals Inter- and Intra-Species Diversity.</title>
        <authorList>
            <person name="Sorbara M.T."/>
            <person name="Littmann E.R."/>
            <person name="Fontana E."/>
            <person name="Moody T.U."/>
            <person name="Kohout C.E."/>
            <person name="Gjonbalaj M."/>
            <person name="Eaton V."/>
            <person name="Seok R."/>
            <person name="Leiner I.M."/>
            <person name="Pamer E.G."/>
        </authorList>
    </citation>
    <scope>NUCLEOTIDE SEQUENCE</scope>
    <source>
        <strain evidence="14">MSK.11.9</strain>
        <strain evidence="13">MSK.15.32</strain>
        <strain evidence="12">MSK.22.53</strain>
    </source>
</reference>
<evidence type="ECO:0000313" key="19">
    <source>
        <dbReference type="EMBL" id="RHG21896.1"/>
    </source>
</evidence>
<evidence type="ECO:0000313" key="10">
    <source>
        <dbReference type="EMBL" id="MDB8738503.1"/>
    </source>
</evidence>
<dbReference type="EMBL" id="JAPRBD010000001">
    <property type="protein sequence ID" value="MCZ0688468.1"/>
    <property type="molecule type" value="Genomic_DNA"/>
</dbReference>
<dbReference type="Proteomes" id="UP001296643">
    <property type="component" value="Unassembled WGS sequence"/>
</dbReference>
<dbReference type="EMBL" id="NIHT01000001">
    <property type="protein sequence ID" value="PLT77749.1"/>
    <property type="molecule type" value="Genomic_DNA"/>
</dbReference>
<dbReference type="Proteomes" id="UP001076974">
    <property type="component" value="Unassembled WGS sequence"/>
</dbReference>
<evidence type="ECO:0000313" key="6">
    <source>
        <dbReference type="EMBL" id="MCB5618648.1"/>
    </source>
</evidence>
<dbReference type="RefSeq" id="WP_004842868.1">
    <property type="nucleotide sequence ID" value="NZ_AP031446.1"/>
</dbReference>
<dbReference type="Proteomes" id="UP000260808">
    <property type="component" value="Unassembled WGS sequence"/>
</dbReference>
<dbReference type="Proteomes" id="UP001296581">
    <property type="component" value="Unassembled WGS sequence"/>
</dbReference>
<organism evidence="16 24">
    <name type="scientific">Mediterraneibacter gnavus</name>
    <name type="common">Ruminococcus gnavus</name>
    <dbReference type="NCBI Taxonomy" id="33038"/>
    <lineage>
        <taxon>Bacteria</taxon>
        <taxon>Bacillati</taxon>
        <taxon>Bacillota</taxon>
        <taxon>Clostridia</taxon>
        <taxon>Lachnospirales</taxon>
        <taxon>Lachnospiraceae</taxon>
        <taxon>Mediterraneibacter</taxon>
    </lineage>
</organism>
<reference evidence="7" key="6">
    <citation type="submission" date="2022-11" db="EMBL/GenBank/DDBJ databases">
        <title>Temperate bacteriophages infecting mucin-degrading bacterium Ruminococcus gnavus from the human gut.</title>
        <authorList>
            <person name="Buttimer C."/>
        </authorList>
    </citation>
    <scope>NUCLEOTIDE SEQUENCE</scope>
    <source>
        <strain evidence="7">CCUG 49994</strain>
        <strain evidence="8">CCUG 52279</strain>
    </source>
</reference>
<dbReference type="EMBL" id="JAAIRY010000005">
    <property type="protein sequence ID" value="NSI64626.1"/>
    <property type="molecule type" value="Genomic_DNA"/>
</dbReference>
<evidence type="ECO:0000313" key="28">
    <source>
        <dbReference type="Proteomes" id="UP000284472"/>
    </source>
</evidence>
<dbReference type="EMBL" id="QSSX01000009">
    <property type="protein sequence ID" value="RGM23983.1"/>
    <property type="molecule type" value="Genomic_DNA"/>
</dbReference>
<dbReference type="Proteomes" id="UP001297370">
    <property type="component" value="Unassembled WGS sequence"/>
</dbReference>
<dbReference type="InterPro" id="IPR003593">
    <property type="entry name" value="AAA+_ATPase"/>
</dbReference>
<evidence type="ECO:0000313" key="5">
    <source>
        <dbReference type="EMBL" id="MCB5493104.1"/>
    </source>
</evidence>
<evidence type="ECO:0000313" key="9">
    <source>
        <dbReference type="EMBL" id="MDB8685693.1"/>
    </source>
</evidence>
<evidence type="ECO:0000259" key="4">
    <source>
        <dbReference type="PROSITE" id="PS50893"/>
    </source>
</evidence>
<dbReference type="FunFam" id="3.40.50.300:FF:000134">
    <property type="entry name" value="Iron-enterobactin ABC transporter ATP-binding protein"/>
    <property type="match status" value="1"/>
</dbReference>
<evidence type="ECO:0000313" key="13">
    <source>
        <dbReference type="EMBL" id="NSI56880.1"/>
    </source>
</evidence>
<dbReference type="EMBL" id="QSIR01000003">
    <property type="protein sequence ID" value="RHD08393.1"/>
    <property type="molecule type" value="Genomic_DNA"/>
</dbReference>
<dbReference type="Proteomes" id="UP000283834">
    <property type="component" value="Unassembled WGS sequence"/>
</dbReference>
<evidence type="ECO:0000256" key="2">
    <source>
        <dbReference type="ARBA" id="ARBA00022741"/>
    </source>
</evidence>
<dbReference type="EMBL" id="JAAIRM010000002">
    <property type="protein sequence ID" value="NSI18052.1"/>
    <property type="molecule type" value="Genomic_DNA"/>
</dbReference>
<gene>
    <name evidence="15" type="ORF">CDL23_01210</name>
    <name evidence="21" type="ORF">DW142_01150</name>
    <name evidence="20" type="ORF">DW243_01545</name>
    <name evidence="19" type="ORF">DW270_02540</name>
    <name evidence="18" type="ORF">DW812_03480</name>
    <name evidence="17" type="ORF">DWX36_08970</name>
    <name evidence="22" type="ORF">DWZ50_05170</name>
    <name evidence="16" type="ORF">DXC31_05210</name>
    <name evidence="12" type="ORF">G4958_01515</name>
    <name evidence="14" type="ORF">G4981_04960</name>
    <name evidence="13" type="ORF">G4993_00460</name>
    <name evidence="6" type="ORF">LIQ08_05660</name>
    <name evidence="5" type="ORF">LIQ10_05015</name>
    <name evidence="11" type="ORF">O4N78_10745</name>
    <name evidence="8" type="ORF">OZZ16_00800</name>
    <name evidence="7" type="ORF">OZZ17_07975</name>
    <name evidence="10" type="ORF">PNU63_06895</name>
    <name evidence="9" type="ORF">PNW85_03250</name>
</gene>
<dbReference type="SMART" id="SM00382">
    <property type="entry name" value="AAA"/>
    <property type="match status" value="1"/>
</dbReference>
<evidence type="ECO:0000256" key="3">
    <source>
        <dbReference type="ARBA" id="ARBA00022840"/>
    </source>
</evidence>
<reference evidence="12" key="4">
    <citation type="submission" date="2020-02" db="EMBL/GenBank/DDBJ databases">
        <authorList>
            <person name="Littmann E."/>
            <person name="Sorbara M."/>
        </authorList>
    </citation>
    <scope>NUCLEOTIDE SEQUENCE</scope>
    <source>
        <strain evidence="14">MSK.11.9</strain>
        <strain evidence="13">MSK.15.32</strain>
        <strain evidence="12">MSK.22.53</strain>
    </source>
</reference>
<dbReference type="CDD" id="cd03214">
    <property type="entry name" value="ABC_Iron-Siderophores_B12_Hemin"/>
    <property type="match status" value="1"/>
</dbReference>
<dbReference type="Proteomes" id="UP001149331">
    <property type="component" value="Unassembled WGS sequence"/>
</dbReference>
<dbReference type="EMBL" id="JAJBNC010000006">
    <property type="protein sequence ID" value="MCB5493104.1"/>
    <property type="molecule type" value="Genomic_DNA"/>
</dbReference>
<dbReference type="STRING" id="33038.GCA_900067245_00145"/>
<dbReference type="Proteomes" id="UP001296580">
    <property type="component" value="Unassembled WGS sequence"/>
</dbReference>
<feature type="domain" description="ABC transporter" evidence="4">
    <location>
        <begin position="6"/>
        <end position="238"/>
    </location>
</feature>
<dbReference type="InterPro" id="IPR027417">
    <property type="entry name" value="P-loop_NTPase"/>
</dbReference>
<dbReference type="EMBL" id="QRIA01000002">
    <property type="protein sequence ID" value="RHG21896.1"/>
    <property type="molecule type" value="Genomic_DNA"/>
</dbReference>
<dbReference type="Gene3D" id="3.40.50.300">
    <property type="entry name" value="P-loop containing nucleotide triphosphate hydrolases"/>
    <property type="match status" value="1"/>
</dbReference>
<evidence type="ECO:0000313" key="25">
    <source>
        <dbReference type="Proteomes" id="UP000283834"/>
    </source>
</evidence>
<reference evidence="24 25" key="2">
    <citation type="submission" date="2018-08" db="EMBL/GenBank/DDBJ databases">
        <title>A genome reference for cultivated species of the human gut microbiota.</title>
        <authorList>
            <person name="Zou Y."/>
            <person name="Xue W."/>
            <person name="Luo G."/>
        </authorList>
    </citation>
    <scope>NUCLEOTIDE SEQUENCE [LARGE SCALE GENOMIC DNA]</scope>
    <source>
        <strain evidence="17 25">AF19-16AC</strain>
        <strain evidence="22 29">AF33-12</strain>
        <strain evidence="21 27">AM12-54</strain>
        <strain evidence="20 26">AM21-18</strain>
        <strain evidence="19 30">AM22-7AC</strain>
        <strain evidence="18 28">AM32-6</strain>
        <strain evidence="16 24">TF01-20-2</strain>
    </source>
</reference>
<keyword evidence="3 16" id="KW-0067">ATP-binding</keyword>
<evidence type="ECO:0000313" key="21">
    <source>
        <dbReference type="EMBL" id="RHJ16258.1"/>
    </source>
</evidence>
<accession>A0A2N5P5W9</accession>
<dbReference type="EMBL" id="JAAIRV010000001">
    <property type="protein sequence ID" value="NSI56880.1"/>
    <property type="molecule type" value="Genomic_DNA"/>
</dbReference>
<dbReference type="Proteomes" id="UP000235093">
    <property type="component" value="Unassembled WGS sequence"/>
</dbReference>
<dbReference type="Proteomes" id="UP001079535">
    <property type="component" value="Unassembled WGS sequence"/>
</dbReference>
<dbReference type="Pfam" id="PF00005">
    <property type="entry name" value="ABC_tran"/>
    <property type="match status" value="1"/>
</dbReference>
<dbReference type="PANTHER" id="PTHR42794:SF2">
    <property type="entry name" value="ABC TRANSPORTER ATP-BINDING PROTEIN"/>
    <property type="match status" value="1"/>
</dbReference>
<evidence type="ECO:0000313" key="26">
    <source>
        <dbReference type="Proteomes" id="UP000283981"/>
    </source>
</evidence>
<dbReference type="EMBL" id="JAPRAY010000009">
    <property type="protein sequence ID" value="MCZ0667481.1"/>
    <property type="molecule type" value="Genomic_DNA"/>
</dbReference>
<keyword evidence="1" id="KW-0813">Transport</keyword>
<dbReference type="EMBL" id="QRQE01000009">
    <property type="protein sequence ID" value="RHM79084.1"/>
    <property type="molecule type" value="Genomic_DNA"/>
</dbReference>
<sequence>MNHSFLTVRGLDYSIDGTEILQDVSLEVPEGTFVGLIGPNGCGKSTLLKNIYKTYRPQKDTVYIDGKDVVSLSAKEMARQAAVVAQENQTEFDLEVLDMVMYGRYAHRRFLEKETEEDLAICRRFLEEVGLKGYENRSFFSLSGGEKQRVLMARTLAQESRLILLDEPTNHLDIRFQYLLMEILKKQDATIFSSVHDLNIAAMYCDRILLMDRGRIIKAGTPEEILTEENILQIFGIHAQITKNPITQKIQVYYIPKG</sequence>
<reference evidence="9" key="8">
    <citation type="submission" date="2023-01" db="EMBL/GenBank/DDBJ databases">
        <title>Human gut microbiome strain richness.</title>
        <authorList>
            <person name="Chen-Liaw A."/>
        </authorList>
    </citation>
    <scope>NUCLEOTIDE SEQUENCE</scope>
    <source>
        <strain evidence="10">1001217st1_A9_1001217B_191108</strain>
        <strain evidence="9">RTP21484st1_H11_RTP21484_190118</strain>
    </source>
</reference>
<evidence type="ECO:0000313" key="18">
    <source>
        <dbReference type="EMBL" id="RHD08393.1"/>
    </source>
</evidence>
<evidence type="ECO:0000313" key="17">
    <source>
        <dbReference type="EMBL" id="RGT38791.1"/>
    </source>
</evidence>
<name>A0A2N5P5W9_MEDGN</name>
<reference evidence="15 23" key="1">
    <citation type="journal article" date="2017" name="Genome Med.">
        <title>A novel Ruminococcus gnavus clade enriched in inflammatory bowel disease patients.</title>
        <authorList>
            <person name="Hall A.B."/>
            <person name="Yassour M."/>
            <person name="Sauk J."/>
            <person name="Garner A."/>
            <person name="Jiang X."/>
            <person name="Arthur T."/>
            <person name="Lagoudas G.K."/>
            <person name="Vatanen T."/>
            <person name="Fornelos N."/>
            <person name="Wilson R."/>
            <person name="Bertha M."/>
            <person name="Cohen M."/>
            <person name="Garber J."/>
            <person name="Khalili H."/>
            <person name="Gevers D."/>
            <person name="Ananthakrishnan A.N."/>
            <person name="Kugathasan S."/>
            <person name="Lander E.S."/>
            <person name="Blainey P."/>
            <person name="Vlamakis H."/>
            <person name="Xavier R.J."/>
            <person name="Huttenhower C."/>
        </authorList>
    </citation>
    <scope>NUCLEOTIDE SEQUENCE [LARGE SCALE GENOMIC DNA]</scope>
    <source>
        <strain evidence="15 23">RJX1125</strain>
    </source>
</reference>
<evidence type="ECO:0000313" key="7">
    <source>
        <dbReference type="EMBL" id="MCZ0667481.1"/>
    </source>
</evidence>
<dbReference type="SUPFAM" id="SSF52540">
    <property type="entry name" value="P-loop containing nucleoside triphosphate hydrolases"/>
    <property type="match status" value="1"/>
</dbReference>
<evidence type="ECO:0000313" key="22">
    <source>
        <dbReference type="EMBL" id="RHM79084.1"/>
    </source>
</evidence>
<dbReference type="PROSITE" id="PS00211">
    <property type="entry name" value="ABC_TRANSPORTER_1"/>
    <property type="match status" value="1"/>
</dbReference>
<dbReference type="EMBL" id="JAJBOM010000005">
    <property type="protein sequence ID" value="MCB5618648.1"/>
    <property type="molecule type" value="Genomic_DNA"/>
</dbReference>
<dbReference type="Proteomes" id="UP001297422">
    <property type="component" value="Unassembled WGS sequence"/>
</dbReference>
<evidence type="ECO:0000313" key="14">
    <source>
        <dbReference type="EMBL" id="NSI64626.1"/>
    </source>
</evidence>
<protein>
    <submittedName>
        <fullName evidence="16">ABC transporter ATP-binding protein</fullName>
    </submittedName>
</protein>
<evidence type="ECO:0000313" key="20">
    <source>
        <dbReference type="EMBL" id="RHG88308.1"/>
    </source>
</evidence>
<evidence type="ECO:0000313" key="16">
    <source>
        <dbReference type="EMBL" id="RGM23983.1"/>
    </source>
</evidence>
<dbReference type="EMBL" id="JAPZEG010000012">
    <property type="protein sequence ID" value="MDE1204039.1"/>
    <property type="molecule type" value="Genomic_DNA"/>
</dbReference>
<dbReference type="Proteomes" id="UP001212160">
    <property type="component" value="Unassembled WGS sequence"/>
</dbReference>
<dbReference type="Proteomes" id="UP000283981">
    <property type="component" value="Unassembled WGS sequence"/>
</dbReference>
<evidence type="ECO:0000313" key="8">
    <source>
        <dbReference type="EMBL" id="MCZ0688468.1"/>
    </source>
</evidence>
<dbReference type="InterPro" id="IPR003439">
    <property type="entry name" value="ABC_transporter-like_ATP-bd"/>
</dbReference>
<keyword evidence="2" id="KW-0547">Nucleotide-binding</keyword>
<evidence type="ECO:0000313" key="23">
    <source>
        <dbReference type="Proteomes" id="UP000235093"/>
    </source>
</evidence>
<evidence type="ECO:0000313" key="24">
    <source>
        <dbReference type="Proteomes" id="UP000260808"/>
    </source>
</evidence>
<dbReference type="PROSITE" id="PS50893">
    <property type="entry name" value="ABC_TRANSPORTER_2"/>
    <property type="match status" value="1"/>
</dbReference>
<dbReference type="Proteomes" id="UP000284472">
    <property type="component" value="Unassembled WGS sequence"/>
</dbReference>
<dbReference type="EMBL" id="QRWQ01000007">
    <property type="protein sequence ID" value="RGT38791.1"/>
    <property type="molecule type" value="Genomic_DNA"/>
</dbReference>
<dbReference type="Proteomes" id="UP000285610">
    <property type="component" value="Unassembled WGS sequence"/>
</dbReference>
<evidence type="ECO:0000313" key="11">
    <source>
        <dbReference type="EMBL" id="MDE1204039.1"/>
    </source>
</evidence>
<proteinExistence type="predicted"/>
<dbReference type="PANTHER" id="PTHR42794">
    <property type="entry name" value="HEMIN IMPORT ATP-BINDING PROTEIN HMUV"/>
    <property type="match status" value="1"/>
</dbReference>
<dbReference type="AlphaFoldDB" id="A0A2N5P5W9"/>
<dbReference type="Proteomes" id="UP000283992">
    <property type="component" value="Unassembled WGS sequence"/>
</dbReference>
<dbReference type="GO" id="GO:0005524">
    <property type="term" value="F:ATP binding"/>
    <property type="evidence" value="ECO:0007669"/>
    <property type="project" value="UniProtKB-KW"/>
</dbReference>
<dbReference type="Proteomes" id="UP001211731">
    <property type="component" value="Unassembled WGS sequence"/>
</dbReference>
<dbReference type="GeneID" id="57432546"/>
<evidence type="ECO:0000313" key="29">
    <source>
        <dbReference type="Proteomes" id="UP000285610"/>
    </source>
</evidence>
<evidence type="ECO:0000256" key="1">
    <source>
        <dbReference type="ARBA" id="ARBA00022448"/>
    </source>
</evidence>
<dbReference type="EMBL" id="QRLN01000001">
    <property type="protein sequence ID" value="RHJ16258.1"/>
    <property type="molecule type" value="Genomic_DNA"/>
</dbReference>
<evidence type="ECO:0000313" key="27">
    <source>
        <dbReference type="Proteomes" id="UP000283992"/>
    </source>
</evidence>
<evidence type="ECO:0000313" key="15">
    <source>
        <dbReference type="EMBL" id="PLT77749.1"/>
    </source>
</evidence>
<reference evidence="11" key="7">
    <citation type="submission" date="2022-12" db="EMBL/GenBank/DDBJ databases">
        <title>Genome of R. gnavus strain RSHDN_120.</title>
        <authorList>
            <person name="Abdugheni R."/>
        </authorList>
    </citation>
    <scope>NUCLEOTIDE SEQUENCE</scope>
    <source>
        <strain evidence="11">RSHDN_120</strain>
    </source>
</reference>
<dbReference type="Proteomes" id="UP000285697">
    <property type="component" value="Unassembled WGS sequence"/>
</dbReference>